<accession>A0ACC1IIZ6</accession>
<evidence type="ECO:0000313" key="2">
    <source>
        <dbReference type="Proteomes" id="UP001150581"/>
    </source>
</evidence>
<gene>
    <name evidence="1" type="ORF">LPJ66_005289</name>
</gene>
<dbReference type="Proteomes" id="UP001150581">
    <property type="component" value="Unassembled WGS sequence"/>
</dbReference>
<keyword evidence="2" id="KW-1185">Reference proteome</keyword>
<reference evidence="1" key="1">
    <citation type="submission" date="2022-07" db="EMBL/GenBank/DDBJ databases">
        <title>Phylogenomic reconstructions and comparative analyses of Kickxellomycotina fungi.</title>
        <authorList>
            <person name="Reynolds N.K."/>
            <person name="Stajich J.E."/>
            <person name="Barry K."/>
            <person name="Grigoriev I.V."/>
            <person name="Crous P."/>
            <person name="Smith M.E."/>
        </authorList>
    </citation>
    <scope>NUCLEOTIDE SEQUENCE</scope>
    <source>
        <strain evidence="1">Benny 63K</strain>
    </source>
</reference>
<comment type="caution">
    <text evidence="1">The sequence shown here is derived from an EMBL/GenBank/DDBJ whole genome shotgun (WGS) entry which is preliminary data.</text>
</comment>
<proteinExistence type="predicted"/>
<evidence type="ECO:0000313" key="1">
    <source>
        <dbReference type="EMBL" id="KAJ1894268.1"/>
    </source>
</evidence>
<dbReference type="EMBL" id="JANBPG010000715">
    <property type="protein sequence ID" value="KAJ1894268.1"/>
    <property type="molecule type" value="Genomic_DNA"/>
</dbReference>
<protein>
    <submittedName>
        <fullName evidence="1">Uncharacterized protein</fullName>
    </submittedName>
</protein>
<sequence>MDGTPYLLNSFIEAIARITSYALTDSEKESVVSGFQQFHKRLERIRSNSSLQRLAIESQHRGSGTRCHHTGKSCVQNSLRGLLKAFVAGYLVKYGIDLIPNLLSLRAFRSPRLLASSLLSRDTAGFAAFLAVLIGAYKAALCAMRRVHAGEGVNAMAAGALAGLVAIKLERSRGRRAAVTLYLVSRALQYASVRAVDWCADALQAEADQLRGRSLVRAQSQADVASCAAASARERKGQQRHLLQPMSAPARAGRAVTWWPAAHVQRVWQAQRIVGLVRACAPAALMSASCGALVLVLFFHTDALPRGYLGFLGRASGYDRFYPGKAASALKSVAHAVAHGGLGGRIPAGMRTRDFLATLPLAADLLPAARPGLSHGFVGCGVFHPQTTSCTHGALGTVLRCLPVAMGVYAPLNASVLLLFRRSQLLANPRAALWRLLKASVRSSVFFTLLIGCIVNGSCAMRALLGGDSRTSYVLTGLVGGALAVLVEQPSRRVELAMYCFLRALEGCWDAGVVAGRWRNVRHAEVALFAAAMGVLMSIYQNHPETIGLTYRSVLTRMFGKN</sequence>
<organism evidence="1 2">
    <name type="scientific">Kickxella alabastrina</name>
    <dbReference type="NCBI Taxonomy" id="61397"/>
    <lineage>
        <taxon>Eukaryota</taxon>
        <taxon>Fungi</taxon>
        <taxon>Fungi incertae sedis</taxon>
        <taxon>Zoopagomycota</taxon>
        <taxon>Kickxellomycotina</taxon>
        <taxon>Kickxellomycetes</taxon>
        <taxon>Kickxellales</taxon>
        <taxon>Kickxellaceae</taxon>
        <taxon>Kickxella</taxon>
    </lineage>
</organism>
<name>A0ACC1IIZ6_9FUNG</name>